<gene>
    <name evidence="1" type="ORF">GTQ34_13895</name>
</gene>
<dbReference type="EMBL" id="JAAABI010000005">
    <property type="protein sequence ID" value="NAY93012.1"/>
    <property type="molecule type" value="Genomic_DNA"/>
</dbReference>
<dbReference type="AlphaFoldDB" id="A0A964TDP4"/>
<accession>A0A964TDP4</accession>
<proteinExistence type="predicted"/>
<name>A0A964TDP4_9FLAO</name>
<keyword evidence="2" id="KW-1185">Reference proteome</keyword>
<protein>
    <submittedName>
        <fullName evidence="1">Uncharacterized protein</fullName>
    </submittedName>
</protein>
<reference evidence="1" key="1">
    <citation type="submission" date="2020-01" db="EMBL/GenBank/DDBJ databases">
        <title>Muricauda ochracea sp. nov., isolated from a tidal flat of Garorim bay in Korea.</title>
        <authorList>
            <person name="Kim D."/>
            <person name="Yoo Y."/>
            <person name="Kim J.-J."/>
        </authorList>
    </citation>
    <scope>NUCLEOTIDE SEQUENCE</scope>
    <source>
        <strain evidence="1">JGD-17</strain>
    </source>
</reference>
<sequence>MPHTVVCYSHRTPKSWNFQTAGEARAFKADYEIANPDHDVKYWPSNSLNRIGYRIERIFKSIPFIRPENLD</sequence>
<evidence type="ECO:0000313" key="1">
    <source>
        <dbReference type="EMBL" id="NAY93012.1"/>
    </source>
</evidence>
<comment type="caution">
    <text evidence="1">The sequence shown here is derived from an EMBL/GenBank/DDBJ whole genome shotgun (WGS) entry which is preliminary data.</text>
</comment>
<dbReference type="RefSeq" id="WP_166524420.1">
    <property type="nucleotide sequence ID" value="NZ_JAAABI010000005.1"/>
</dbReference>
<organism evidence="1 2">
    <name type="scientific">Flagellimonas ochracea</name>
    <dbReference type="NCBI Taxonomy" id="2696472"/>
    <lineage>
        <taxon>Bacteria</taxon>
        <taxon>Pseudomonadati</taxon>
        <taxon>Bacteroidota</taxon>
        <taxon>Flavobacteriia</taxon>
        <taxon>Flavobacteriales</taxon>
        <taxon>Flavobacteriaceae</taxon>
        <taxon>Flagellimonas</taxon>
    </lineage>
</organism>
<evidence type="ECO:0000313" key="2">
    <source>
        <dbReference type="Proteomes" id="UP000667650"/>
    </source>
</evidence>
<dbReference type="Proteomes" id="UP000667650">
    <property type="component" value="Unassembled WGS sequence"/>
</dbReference>